<keyword evidence="3" id="KW-0547">Nucleotide-binding</keyword>
<dbReference type="Gene3D" id="3.40.50.300">
    <property type="entry name" value="P-loop containing nucleotide triphosphate hydrolases"/>
    <property type="match status" value="1"/>
</dbReference>
<dbReference type="InterPro" id="IPR017871">
    <property type="entry name" value="ABC_transporter-like_CS"/>
</dbReference>
<evidence type="ECO:0000259" key="5">
    <source>
        <dbReference type="PROSITE" id="PS50893"/>
    </source>
</evidence>
<dbReference type="InterPro" id="IPR003439">
    <property type="entry name" value="ABC_transporter-like_ATP-bd"/>
</dbReference>
<dbReference type="PANTHER" id="PTHR46743:SF2">
    <property type="entry name" value="TEICHOIC ACIDS EXPORT ATP-BINDING PROTEIN TAGH"/>
    <property type="match status" value="1"/>
</dbReference>
<dbReference type="SMART" id="SM00382">
    <property type="entry name" value="AAA"/>
    <property type="match status" value="1"/>
</dbReference>
<evidence type="ECO:0000313" key="7">
    <source>
        <dbReference type="Proteomes" id="UP001157947"/>
    </source>
</evidence>
<dbReference type="Proteomes" id="UP001157947">
    <property type="component" value="Unassembled WGS sequence"/>
</dbReference>
<dbReference type="AlphaFoldDB" id="A0AA46AG53"/>
<proteinExistence type="inferred from homology"/>
<dbReference type="InterPro" id="IPR050683">
    <property type="entry name" value="Bact_Polysacc_Export_ATP-bd"/>
</dbReference>
<organism evidence="6 7">
    <name type="scientific">Venenivibrio stagnispumantis</name>
    <dbReference type="NCBI Taxonomy" id="407998"/>
    <lineage>
        <taxon>Bacteria</taxon>
        <taxon>Pseudomonadati</taxon>
        <taxon>Aquificota</taxon>
        <taxon>Aquificia</taxon>
        <taxon>Aquificales</taxon>
        <taxon>Hydrogenothermaceae</taxon>
        <taxon>Venenivibrio</taxon>
    </lineage>
</organism>
<dbReference type="InterPro" id="IPR015860">
    <property type="entry name" value="ABC_transpr_TagH-like"/>
</dbReference>
<comment type="caution">
    <text evidence="6">The sequence shown here is derived from an EMBL/GenBank/DDBJ whole genome shotgun (WGS) entry which is preliminary data.</text>
</comment>
<protein>
    <submittedName>
        <fullName evidence="6">Lipopolysaccharide transport system ATP-binding protein</fullName>
    </submittedName>
</protein>
<evidence type="ECO:0000256" key="1">
    <source>
        <dbReference type="ARBA" id="ARBA00005417"/>
    </source>
</evidence>
<evidence type="ECO:0000256" key="4">
    <source>
        <dbReference type="ARBA" id="ARBA00022840"/>
    </source>
</evidence>
<dbReference type="GO" id="GO:0140359">
    <property type="term" value="F:ABC-type transporter activity"/>
    <property type="evidence" value="ECO:0007669"/>
    <property type="project" value="InterPro"/>
</dbReference>
<dbReference type="PROSITE" id="PS00211">
    <property type="entry name" value="ABC_TRANSPORTER_1"/>
    <property type="match status" value="1"/>
</dbReference>
<name>A0AA46AG53_9AQUI</name>
<sequence>MIRIEFKNVYKYYTLLNTGGIKNFILHFFKHVKDIRKNKVLALEDISFTVKDKEVVGIIGKNGAGKSTILGLIAGVLAPTKGNIFVNGKVAPLLELGAGFHPDLTGRENIILNGILLGMTRKEILDKLNSIIEFSELGEFIDEPIRIYSSGMLSRLGFSVAVHVDPDILLIDEVLSVGDHRFQEKSKNKIYEFKQKGKTIVFVSHDIGTIKELCTKVILINNHKLIYEGDVEKGVEIYEKL</sequence>
<dbReference type="SUPFAM" id="SSF52540">
    <property type="entry name" value="P-loop containing nucleoside triphosphate hydrolases"/>
    <property type="match status" value="1"/>
</dbReference>
<keyword evidence="7" id="KW-1185">Reference proteome</keyword>
<dbReference type="GO" id="GO:0016887">
    <property type="term" value="F:ATP hydrolysis activity"/>
    <property type="evidence" value="ECO:0007669"/>
    <property type="project" value="InterPro"/>
</dbReference>
<dbReference type="EMBL" id="FXTX01000033">
    <property type="protein sequence ID" value="SMP24300.1"/>
    <property type="molecule type" value="Genomic_DNA"/>
</dbReference>
<dbReference type="RefSeq" id="WP_265134204.1">
    <property type="nucleotide sequence ID" value="NZ_FXTX01000033.1"/>
</dbReference>
<dbReference type="PROSITE" id="PS50893">
    <property type="entry name" value="ABC_TRANSPORTER_2"/>
    <property type="match status" value="1"/>
</dbReference>
<gene>
    <name evidence="6" type="ORF">SAMN06264868_1335</name>
</gene>
<comment type="similarity">
    <text evidence="1">Belongs to the ABC transporter superfamily.</text>
</comment>
<dbReference type="GO" id="GO:0016020">
    <property type="term" value="C:membrane"/>
    <property type="evidence" value="ECO:0007669"/>
    <property type="project" value="InterPro"/>
</dbReference>
<dbReference type="InterPro" id="IPR027417">
    <property type="entry name" value="P-loop_NTPase"/>
</dbReference>
<accession>A0AA46AG53</accession>
<reference evidence="6" key="1">
    <citation type="submission" date="2017-05" db="EMBL/GenBank/DDBJ databases">
        <authorList>
            <person name="Varghese N."/>
            <person name="Submissions S."/>
        </authorList>
    </citation>
    <scope>NUCLEOTIDE SEQUENCE</scope>
    <source>
        <strain evidence="6">DSM 18763</strain>
    </source>
</reference>
<evidence type="ECO:0000313" key="6">
    <source>
        <dbReference type="EMBL" id="SMP24300.1"/>
    </source>
</evidence>
<dbReference type="InterPro" id="IPR003593">
    <property type="entry name" value="AAA+_ATPase"/>
</dbReference>
<dbReference type="Pfam" id="PF00005">
    <property type="entry name" value="ABC_tran"/>
    <property type="match status" value="1"/>
</dbReference>
<evidence type="ECO:0000256" key="3">
    <source>
        <dbReference type="ARBA" id="ARBA00022741"/>
    </source>
</evidence>
<keyword evidence="4 6" id="KW-0067">ATP-binding</keyword>
<dbReference type="PANTHER" id="PTHR46743">
    <property type="entry name" value="TEICHOIC ACIDS EXPORT ATP-BINDING PROTEIN TAGH"/>
    <property type="match status" value="1"/>
</dbReference>
<feature type="domain" description="ABC transporter" evidence="5">
    <location>
        <begin position="4"/>
        <end position="241"/>
    </location>
</feature>
<keyword evidence="2" id="KW-0813">Transport</keyword>
<dbReference type="CDD" id="cd03220">
    <property type="entry name" value="ABC_KpsT_Wzt"/>
    <property type="match status" value="1"/>
</dbReference>
<evidence type="ECO:0000256" key="2">
    <source>
        <dbReference type="ARBA" id="ARBA00022448"/>
    </source>
</evidence>
<dbReference type="GO" id="GO:0005524">
    <property type="term" value="F:ATP binding"/>
    <property type="evidence" value="ECO:0007669"/>
    <property type="project" value="UniProtKB-KW"/>
</dbReference>